<protein>
    <submittedName>
        <fullName evidence="11">Mechanosensitive ion channel</fullName>
    </submittedName>
</protein>
<gene>
    <name evidence="11" type="ORF">QNI22_00925</name>
</gene>
<evidence type="ECO:0000313" key="12">
    <source>
        <dbReference type="Proteomes" id="UP001232063"/>
    </source>
</evidence>
<feature type="transmembrane region" description="Helical" evidence="8">
    <location>
        <begin position="480"/>
        <end position="502"/>
    </location>
</feature>
<feature type="coiled-coil region" evidence="7">
    <location>
        <begin position="178"/>
        <end position="212"/>
    </location>
</feature>
<keyword evidence="12" id="KW-1185">Reference proteome</keyword>
<evidence type="ECO:0000256" key="7">
    <source>
        <dbReference type="SAM" id="Coils"/>
    </source>
</evidence>
<dbReference type="InterPro" id="IPR052702">
    <property type="entry name" value="MscS-like_channel"/>
</dbReference>
<dbReference type="PANTHER" id="PTHR30347">
    <property type="entry name" value="POTASSIUM CHANNEL RELATED"/>
    <property type="match status" value="1"/>
</dbReference>
<keyword evidence="3" id="KW-1003">Cell membrane</keyword>
<dbReference type="InterPro" id="IPR023408">
    <property type="entry name" value="MscS_beta-dom_sf"/>
</dbReference>
<feature type="domain" description="Mechanosensitive ion channel MscS" evidence="9">
    <location>
        <begin position="691"/>
        <end position="757"/>
    </location>
</feature>
<dbReference type="InterPro" id="IPR010920">
    <property type="entry name" value="LSM_dom_sf"/>
</dbReference>
<feature type="transmembrane region" description="Helical" evidence="8">
    <location>
        <begin position="330"/>
        <end position="349"/>
    </location>
</feature>
<dbReference type="SUPFAM" id="SSF82689">
    <property type="entry name" value="Mechanosensitive channel protein MscS (YggB), C-terminal domain"/>
    <property type="match status" value="1"/>
</dbReference>
<comment type="similarity">
    <text evidence="2">Belongs to the MscS (TC 1.A.23) family.</text>
</comment>
<dbReference type="GO" id="GO:0005886">
    <property type="term" value="C:plasma membrane"/>
    <property type="evidence" value="ECO:0007669"/>
    <property type="project" value="UniProtKB-SubCell"/>
</dbReference>
<feature type="domain" description="Mechanosensitive ion channel MscS C-terminal" evidence="10">
    <location>
        <begin position="765"/>
        <end position="844"/>
    </location>
</feature>
<keyword evidence="7" id="KW-0175">Coiled coil</keyword>
<dbReference type="InterPro" id="IPR011066">
    <property type="entry name" value="MscS_channel_C_sf"/>
</dbReference>
<evidence type="ECO:0000259" key="10">
    <source>
        <dbReference type="Pfam" id="PF21082"/>
    </source>
</evidence>
<dbReference type="GO" id="GO:0008381">
    <property type="term" value="F:mechanosensitive monoatomic ion channel activity"/>
    <property type="evidence" value="ECO:0007669"/>
    <property type="project" value="UniProtKB-ARBA"/>
</dbReference>
<dbReference type="Proteomes" id="UP001232063">
    <property type="component" value="Unassembled WGS sequence"/>
</dbReference>
<dbReference type="PANTHER" id="PTHR30347:SF1">
    <property type="entry name" value="MECHANOSENSITIVE CHANNEL MSCK"/>
    <property type="match status" value="1"/>
</dbReference>
<dbReference type="Pfam" id="PF21082">
    <property type="entry name" value="MS_channel_3rd"/>
    <property type="match status" value="1"/>
</dbReference>
<proteinExistence type="inferred from homology"/>
<dbReference type="Gene3D" id="1.10.287.1260">
    <property type="match status" value="1"/>
</dbReference>
<evidence type="ECO:0000256" key="3">
    <source>
        <dbReference type="ARBA" id="ARBA00022475"/>
    </source>
</evidence>
<dbReference type="Gene3D" id="2.30.30.60">
    <property type="match status" value="1"/>
</dbReference>
<organism evidence="11 12">
    <name type="scientific">Xanthocytophaga agilis</name>
    <dbReference type="NCBI Taxonomy" id="3048010"/>
    <lineage>
        <taxon>Bacteria</taxon>
        <taxon>Pseudomonadati</taxon>
        <taxon>Bacteroidota</taxon>
        <taxon>Cytophagia</taxon>
        <taxon>Cytophagales</taxon>
        <taxon>Rhodocytophagaceae</taxon>
        <taxon>Xanthocytophaga</taxon>
    </lineage>
</organism>
<feature type="transmembrane region" description="Helical" evidence="8">
    <location>
        <begin position="677"/>
        <end position="704"/>
    </location>
</feature>
<evidence type="ECO:0000256" key="5">
    <source>
        <dbReference type="ARBA" id="ARBA00022989"/>
    </source>
</evidence>
<comment type="subcellular location">
    <subcellularLocation>
        <location evidence="1">Cell membrane</location>
        <topology evidence="1">Multi-pass membrane protein</topology>
    </subcellularLocation>
</comment>
<dbReference type="AlphaFoldDB" id="A0AAE3R056"/>
<dbReference type="InterPro" id="IPR049278">
    <property type="entry name" value="MS_channel_C"/>
</dbReference>
<dbReference type="Pfam" id="PF00924">
    <property type="entry name" value="MS_channel_2nd"/>
    <property type="match status" value="1"/>
</dbReference>
<dbReference type="EMBL" id="JASJOU010000001">
    <property type="protein sequence ID" value="MDJ1499182.1"/>
    <property type="molecule type" value="Genomic_DNA"/>
</dbReference>
<keyword evidence="5 8" id="KW-1133">Transmembrane helix</keyword>
<evidence type="ECO:0000256" key="4">
    <source>
        <dbReference type="ARBA" id="ARBA00022692"/>
    </source>
</evidence>
<evidence type="ECO:0000256" key="2">
    <source>
        <dbReference type="ARBA" id="ARBA00008017"/>
    </source>
</evidence>
<feature type="transmembrane region" description="Helical" evidence="8">
    <location>
        <begin position="560"/>
        <end position="581"/>
    </location>
</feature>
<evidence type="ECO:0000259" key="9">
    <source>
        <dbReference type="Pfam" id="PF00924"/>
    </source>
</evidence>
<evidence type="ECO:0000256" key="6">
    <source>
        <dbReference type="ARBA" id="ARBA00023136"/>
    </source>
</evidence>
<evidence type="ECO:0000256" key="1">
    <source>
        <dbReference type="ARBA" id="ARBA00004651"/>
    </source>
</evidence>
<reference evidence="11" key="1">
    <citation type="submission" date="2023-05" db="EMBL/GenBank/DDBJ databases">
        <authorList>
            <person name="Zhang X."/>
        </authorList>
    </citation>
    <scope>NUCLEOTIDE SEQUENCE</scope>
    <source>
        <strain evidence="11">BD1B2-1</strain>
    </source>
</reference>
<name>A0AAE3R056_9BACT</name>
<dbReference type="SUPFAM" id="SSF50182">
    <property type="entry name" value="Sm-like ribonucleoproteins"/>
    <property type="match status" value="1"/>
</dbReference>
<dbReference type="Gene3D" id="3.30.70.100">
    <property type="match status" value="1"/>
</dbReference>
<keyword evidence="6 8" id="KW-0472">Membrane</keyword>
<dbReference type="InterPro" id="IPR006685">
    <property type="entry name" value="MscS_channel_2nd"/>
</dbReference>
<feature type="transmembrane region" description="Helical" evidence="8">
    <location>
        <begin position="451"/>
        <end position="468"/>
    </location>
</feature>
<keyword evidence="4 8" id="KW-0812">Transmembrane</keyword>
<feature type="transmembrane region" description="Helical" evidence="8">
    <location>
        <begin position="422"/>
        <end position="439"/>
    </location>
</feature>
<feature type="transmembrane region" description="Helical" evidence="8">
    <location>
        <begin position="653"/>
        <end position="671"/>
    </location>
</feature>
<feature type="transmembrane region" description="Helical" evidence="8">
    <location>
        <begin position="601"/>
        <end position="620"/>
    </location>
</feature>
<evidence type="ECO:0000313" key="11">
    <source>
        <dbReference type="EMBL" id="MDJ1499182.1"/>
    </source>
</evidence>
<feature type="transmembrane region" description="Helical" evidence="8">
    <location>
        <begin position="396"/>
        <end position="415"/>
    </location>
</feature>
<feature type="transmembrane region" description="Helical" evidence="8">
    <location>
        <begin position="370"/>
        <end position="390"/>
    </location>
</feature>
<evidence type="ECO:0000256" key="8">
    <source>
        <dbReference type="SAM" id="Phobius"/>
    </source>
</evidence>
<sequence>MRRLHSKSPYWSMTKILIQQFICIALDFVYQFVKRKDRSDSLVIVTFRSKQMGVIPDYTISANTFQQVRHRKRYPYFLLILVCLTLQVFPKRAEAVVAKPKENTKGPSITVDSLVSQIESMYTTLNRINFRNRRGFATREIDQYLPEVKSNIQIIRENLALYKQVINIKNLETMSVLLKDMKSDLEEWRKTLIQHSKDLKEMNQQLVELSRDFNLRIQQTSDTSVSHLYTTELKELKEKWVKSRKATSENIAKINHLQAVVSDNYFESIELQNEVRDMLRQSATKTAGKEYDFLWETPGSVKQDDAIPQMARKSYEGQRKILKYYIDKNGSSRLGILALGGLFFWWVFSNFRKIDKLQATEALSDIKIQYLKRIPVISTLVVILILAPFIDLHPPSAYVDMMQFFLLITLTVFIWRNWPTNLFYYWLAIIVFYVLFLITNNFLAPTLGPRLLLLALNVASVVFGLLFFSRIRKALSIVRFVRVVSIIYIVFNVLSILLNLFGRLSLAKTYSMTAIFGITQIIGLAVFIQLLTEAIQLHLKKSQLSKGIASRFDQEKIQKVLNKGLLIIAIVFWVVIFTINLNMYSMVFGSLERLLTRPRSLGNTSFTLGNVLLFFAIIYISNLLQKNIGLFFGETDDETIPDKKGSRLVVMRLILLLLGFLLAIAASGLPIDKITIILGALGVGIGLGLQNIVNNLVSGVILIFERPFEIGDSIEVASKKGRVKDIGIRSSRLITAEGSEIIVPNGDLLSGHVVNWTLNNNHVRIEMIFKVGTGVDLETVKSYLQEEIMKNPNILSTTPPDILLSGISEKSFEIKVLFWISNIRKEQVIKSEILTSVYKRFVEQSVPII</sequence>
<accession>A0AAE3R056</accession>
<comment type="caution">
    <text evidence="11">The sequence shown here is derived from an EMBL/GenBank/DDBJ whole genome shotgun (WGS) entry which is preliminary data.</text>
</comment>
<feature type="transmembrane region" description="Helical" evidence="8">
    <location>
        <begin position="514"/>
        <end position="539"/>
    </location>
</feature>